<accession>A0A1V3G773</accession>
<evidence type="ECO:0000313" key="2">
    <source>
        <dbReference type="Proteomes" id="UP000188597"/>
    </source>
</evidence>
<gene>
    <name evidence="1" type="ORF">UN64_09235</name>
</gene>
<evidence type="ECO:0000313" key="1">
    <source>
        <dbReference type="EMBL" id="OOE12284.1"/>
    </source>
</evidence>
<sequence length="68" mass="7471">MLSFPFYLDKKLFSYTLLLLKVVDFHSRMLAFLGACGEPTRCFATLNGLTCPADPAGVSHLALQSTCK</sequence>
<proteinExistence type="predicted"/>
<comment type="caution">
    <text evidence="1">The sequence shown here is derived from an EMBL/GenBank/DDBJ whole genome shotgun (WGS) entry which is preliminary data.</text>
</comment>
<protein>
    <submittedName>
        <fullName evidence="1">Uncharacterized protein</fullName>
    </submittedName>
</protein>
<name>A0A1V3G773_9BACL</name>
<dbReference type="EMBL" id="MQMF01000002">
    <property type="protein sequence ID" value="OOE12284.1"/>
    <property type="molecule type" value="Genomic_DNA"/>
</dbReference>
<dbReference type="AlphaFoldDB" id="A0A1V3G773"/>
<organism evidence="1 2">
    <name type="scientific">Fictibacillus arsenicus</name>
    <dbReference type="NCBI Taxonomy" id="255247"/>
    <lineage>
        <taxon>Bacteria</taxon>
        <taxon>Bacillati</taxon>
        <taxon>Bacillota</taxon>
        <taxon>Bacilli</taxon>
        <taxon>Bacillales</taxon>
        <taxon>Fictibacillaceae</taxon>
        <taxon>Fictibacillus</taxon>
    </lineage>
</organism>
<reference evidence="1 2" key="1">
    <citation type="submission" date="2016-11" db="EMBL/GenBank/DDBJ databases">
        <authorList>
            <person name="Jaros S."/>
            <person name="Januszkiewicz K."/>
            <person name="Wedrychowicz H."/>
        </authorList>
    </citation>
    <scope>NUCLEOTIDE SEQUENCE [LARGE SCALE GENOMIC DNA]</scope>
    <source>
        <strain evidence="1 2">Con a/3</strain>
    </source>
</reference>
<dbReference type="Proteomes" id="UP000188597">
    <property type="component" value="Unassembled WGS sequence"/>
</dbReference>